<dbReference type="SUPFAM" id="SSF50978">
    <property type="entry name" value="WD40 repeat-like"/>
    <property type="match status" value="1"/>
</dbReference>
<feature type="repeat" description="WD" evidence="7">
    <location>
        <begin position="110"/>
        <end position="140"/>
    </location>
</feature>
<evidence type="ECO:0000256" key="7">
    <source>
        <dbReference type="PROSITE-ProRule" id="PRU00221"/>
    </source>
</evidence>
<comment type="subcellular location">
    <subcellularLocation>
        <location evidence="6">Nucleus</location>
        <location evidence="6">Nucleolus</location>
    </subcellularLocation>
    <subcellularLocation>
        <location evidence="6">Nucleus</location>
        <location evidence="6">Nucleoplasm</location>
    </subcellularLocation>
</comment>
<evidence type="ECO:0000256" key="4">
    <source>
        <dbReference type="ARBA" id="ARBA00022737"/>
    </source>
</evidence>
<keyword evidence="5 6" id="KW-0539">Nucleus</keyword>
<dbReference type="GO" id="GO:0043021">
    <property type="term" value="F:ribonucleoprotein complex binding"/>
    <property type="evidence" value="ECO:0007669"/>
    <property type="project" value="UniProtKB-UniRule"/>
</dbReference>
<feature type="repeat" description="WD" evidence="7">
    <location>
        <begin position="248"/>
        <end position="288"/>
    </location>
</feature>
<dbReference type="PRINTS" id="PR00320">
    <property type="entry name" value="GPROTEINBRPT"/>
</dbReference>
<feature type="repeat" description="WD" evidence="7">
    <location>
        <begin position="177"/>
        <end position="209"/>
    </location>
</feature>
<feature type="repeat" description="WD" evidence="7">
    <location>
        <begin position="333"/>
        <end position="369"/>
    </location>
</feature>
<evidence type="ECO:0000256" key="6">
    <source>
        <dbReference type="HAMAP-Rule" id="MF_03029"/>
    </source>
</evidence>
<dbReference type="HAMAP" id="MF_03029">
    <property type="entry name" value="WDR12"/>
    <property type="match status" value="1"/>
</dbReference>
<protein>
    <recommendedName>
        <fullName evidence="6">Ribosome biogenesis protein WDR12 homolog</fullName>
    </recommendedName>
</protein>
<dbReference type="EMBL" id="JARQWQ010000021">
    <property type="protein sequence ID" value="KAK2564956.1"/>
    <property type="molecule type" value="Genomic_DNA"/>
</dbReference>
<comment type="similarity">
    <text evidence="6">Belongs to the WD repeat WDR12/YTM1 family.</text>
</comment>
<keyword evidence="3 7" id="KW-0853">WD repeat</keyword>
<dbReference type="AlphaFoldDB" id="A0AAD9QPC7"/>
<evidence type="ECO:0000259" key="8">
    <source>
        <dbReference type="Pfam" id="PF08154"/>
    </source>
</evidence>
<dbReference type="SMART" id="SM00320">
    <property type="entry name" value="WD40"/>
    <property type="match status" value="6"/>
</dbReference>
<dbReference type="GO" id="GO:0005654">
    <property type="term" value="C:nucleoplasm"/>
    <property type="evidence" value="ECO:0007669"/>
    <property type="project" value="UniProtKB-SubCell"/>
</dbReference>
<dbReference type="InterPro" id="IPR012972">
    <property type="entry name" value="NLE"/>
</dbReference>
<dbReference type="Gene3D" id="2.130.10.10">
    <property type="entry name" value="YVTN repeat-like/Quinoprotein amine dehydrogenase"/>
    <property type="match status" value="3"/>
</dbReference>
<keyword evidence="4" id="KW-0677">Repeat</keyword>
<dbReference type="GO" id="GO:0000463">
    <property type="term" value="P:maturation of LSU-rRNA from tricistronic rRNA transcript (SSU-rRNA, 5.8S rRNA, LSU-rRNA)"/>
    <property type="evidence" value="ECO:0007669"/>
    <property type="project" value="UniProtKB-UniRule"/>
</dbReference>
<dbReference type="InterPro" id="IPR015943">
    <property type="entry name" value="WD40/YVTN_repeat-like_dom_sf"/>
</dbReference>
<evidence type="ECO:0000256" key="3">
    <source>
        <dbReference type="ARBA" id="ARBA00022574"/>
    </source>
</evidence>
<comment type="caution">
    <text evidence="9">The sequence shown here is derived from an EMBL/GenBank/DDBJ whole genome shotgun (WGS) entry which is preliminary data.</text>
</comment>
<dbReference type="InterPro" id="IPR028599">
    <property type="entry name" value="WDR12/Ytm1"/>
</dbReference>
<evidence type="ECO:0000256" key="1">
    <source>
        <dbReference type="ARBA" id="ARBA00022517"/>
    </source>
</evidence>
<dbReference type="PANTHER" id="PTHR19855">
    <property type="entry name" value="WD40 REPEAT PROTEIN 12, 37"/>
    <property type="match status" value="1"/>
</dbReference>
<evidence type="ECO:0000313" key="10">
    <source>
        <dbReference type="Proteomes" id="UP001249851"/>
    </source>
</evidence>
<keyword evidence="2 6" id="KW-0698">rRNA processing</keyword>
<dbReference type="InterPro" id="IPR019775">
    <property type="entry name" value="WD40_repeat_CS"/>
</dbReference>
<dbReference type="InterPro" id="IPR036322">
    <property type="entry name" value="WD40_repeat_dom_sf"/>
</dbReference>
<dbReference type="GO" id="GO:0000466">
    <property type="term" value="P:maturation of 5.8S rRNA from tricistronic rRNA transcript (SSU-rRNA, 5.8S rRNA, LSU-rRNA)"/>
    <property type="evidence" value="ECO:0007669"/>
    <property type="project" value="UniProtKB-UniRule"/>
</dbReference>
<accession>A0AAD9QPC7</accession>
<evidence type="ECO:0000256" key="2">
    <source>
        <dbReference type="ARBA" id="ARBA00022552"/>
    </source>
</evidence>
<dbReference type="InterPro" id="IPR001680">
    <property type="entry name" value="WD40_rpt"/>
</dbReference>
<organism evidence="9 10">
    <name type="scientific">Acropora cervicornis</name>
    <name type="common">Staghorn coral</name>
    <dbReference type="NCBI Taxonomy" id="6130"/>
    <lineage>
        <taxon>Eukaryota</taxon>
        <taxon>Metazoa</taxon>
        <taxon>Cnidaria</taxon>
        <taxon>Anthozoa</taxon>
        <taxon>Hexacorallia</taxon>
        <taxon>Scleractinia</taxon>
        <taxon>Astrocoeniina</taxon>
        <taxon>Acroporidae</taxon>
        <taxon>Acropora</taxon>
    </lineage>
</organism>
<comment type="function">
    <text evidence="6">Required for maturation of ribosomal RNAs and formation of the large ribosomal subunit.</text>
</comment>
<dbReference type="Pfam" id="PF08154">
    <property type="entry name" value="NLE"/>
    <property type="match status" value="1"/>
</dbReference>
<name>A0AAD9QPC7_ACRCE</name>
<evidence type="ECO:0000313" key="9">
    <source>
        <dbReference type="EMBL" id="KAK2564956.1"/>
    </source>
</evidence>
<evidence type="ECO:0000256" key="5">
    <source>
        <dbReference type="ARBA" id="ARBA00023242"/>
    </source>
</evidence>
<dbReference type="Pfam" id="PF00400">
    <property type="entry name" value="WD40"/>
    <property type="match status" value="6"/>
</dbReference>
<dbReference type="PROSITE" id="PS00678">
    <property type="entry name" value="WD_REPEATS_1"/>
    <property type="match status" value="3"/>
</dbReference>
<keyword evidence="10" id="KW-1185">Reference proteome</keyword>
<dbReference type="InterPro" id="IPR020472">
    <property type="entry name" value="WD40_PAC1"/>
</dbReference>
<proteinExistence type="inferred from homology"/>
<dbReference type="CDD" id="cd00200">
    <property type="entry name" value="WD40"/>
    <property type="match status" value="1"/>
</dbReference>
<reference evidence="9" key="2">
    <citation type="journal article" date="2023" name="Science">
        <title>Genomic signatures of disease resistance in endangered staghorn corals.</title>
        <authorList>
            <person name="Vollmer S.V."/>
            <person name="Selwyn J.D."/>
            <person name="Despard B.A."/>
            <person name="Roesel C.L."/>
        </authorList>
    </citation>
    <scope>NUCLEOTIDE SEQUENCE</scope>
    <source>
        <strain evidence="9">K2</strain>
    </source>
</reference>
<feature type="domain" description="NLE" evidence="8">
    <location>
        <begin position="9"/>
        <end position="83"/>
    </location>
</feature>
<dbReference type="PROSITE" id="PS50082">
    <property type="entry name" value="WD_REPEATS_2"/>
    <property type="match status" value="5"/>
</dbReference>
<dbReference type="Proteomes" id="UP001249851">
    <property type="component" value="Unassembled WGS sequence"/>
</dbReference>
<keyword evidence="1 6" id="KW-0690">Ribosome biogenesis</keyword>
<sequence>MADEESGYIQACFTTRQTKYTVPNTQFSVPVKVGCLELNELINSLLSSNEKDVPESDAESERSLRFDFLINGVYLQDTLDKHLTKYNLSTESVVEIEYVEKHPTPRPDNFLLHDDWVSSVSVSENCILSGCYDSNVYVWDTHDKEGKGVFISASRDQSIRLYQWFEKNNKAECIHICKGHSQSVDTLAVNSSKTKFCSGSWDKTLKIWSAIPDLSASDEPEEGGKIVKKQKRAFDNRKPTTRTPFMTLSGHTEAVSCVLWMNDDMICSAGWDHSIRLWDLKAEVNKETMNGSKVFCSISYSEMSGLLVSGSTDRHVRLWDSRTTDGAVMKNTLTSHQGWVSSVAWSPSSEFELISGSYDNTVKLWDTRSINESLFTMTEHGDKVMCVDWTLNTTILSGGADNKLMTYDISGGGWRAADSEIECQSADT</sequence>
<dbReference type="PANTHER" id="PTHR19855:SF11">
    <property type="entry name" value="RIBOSOME BIOGENESIS PROTEIN WDR12"/>
    <property type="match status" value="1"/>
</dbReference>
<dbReference type="PROSITE" id="PS50294">
    <property type="entry name" value="WD_REPEATS_REGION"/>
    <property type="match status" value="3"/>
</dbReference>
<reference evidence="9" key="1">
    <citation type="journal article" date="2023" name="G3 (Bethesda)">
        <title>Whole genome assembly and annotation of the endangered Caribbean coral Acropora cervicornis.</title>
        <authorList>
            <person name="Selwyn J.D."/>
            <person name="Vollmer S.V."/>
        </authorList>
    </citation>
    <scope>NUCLEOTIDE SEQUENCE</scope>
    <source>
        <strain evidence="9">K2</strain>
    </source>
</reference>
<dbReference type="GO" id="GO:0005730">
    <property type="term" value="C:nucleolus"/>
    <property type="evidence" value="ECO:0007669"/>
    <property type="project" value="UniProtKB-SubCell"/>
</dbReference>
<feature type="repeat" description="WD" evidence="7">
    <location>
        <begin position="297"/>
        <end position="329"/>
    </location>
</feature>
<dbReference type="GO" id="GO:0030687">
    <property type="term" value="C:preribosome, large subunit precursor"/>
    <property type="evidence" value="ECO:0007669"/>
    <property type="project" value="UniProtKB-UniRule"/>
</dbReference>
<gene>
    <name evidence="9" type="ORF">P5673_011666</name>
</gene>